<dbReference type="AlphaFoldDB" id="A0A7M7HP74"/>
<keyword evidence="1" id="KW-0472">Membrane</keyword>
<feature type="transmembrane region" description="Helical" evidence="1">
    <location>
        <begin position="262"/>
        <end position="284"/>
    </location>
</feature>
<feature type="transmembrane region" description="Helical" evidence="1">
    <location>
        <begin position="383"/>
        <end position="402"/>
    </location>
</feature>
<name>A0A7M7HP74_STRPU</name>
<dbReference type="OrthoDB" id="10402400at2759"/>
<sequence>MDLYSRETDQLVDYGTFVADHSTFKQQKQRNGDEDNDDGNDDLPIAVFLALVVGGMWKPSSHPELTSLEDDLGRQKHNEDVNRERLELPDITETITTKMQTDVEDASDIDFMALKFEPSGKKKTSKRGWWNVLLESASLLYLSTLTMLLVVDGGTYLYNFWGVSSGMLYMISYVTFTLPILFGPLYALVIRLSALLPGLDGMHSCPLDMAYVLRRVRVLRSPRNRHRLKPLFMLMFIIWPLAQAILRAISGMVIHHKCHLDYFLFSDISSAWGLVAYGLFWYLIYIERASLHHDLNRVVNNVQRASLTGDVDAARCEIRRVHRDYLILRELMGVLMAITMITTSWGLLTTLSWDYGISGQTLQDTSDRQAKLFLDITIWSEKIMFIVYPCISLGGINLEYLWQRFSHALERIQSFQHRPFWVAVQLHTANIDHIGSPELKWTLVFALIGPYLTLQSSWSRMNVDQKVDFWNGPFPSNCSES</sequence>
<evidence type="ECO:0000313" key="2">
    <source>
        <dbReference type="EnsemblMetazoa" id="XP_011673371"/>
    </source>
</evidence>
<dbReference type="OMA" id="LDITIWS"/>
<evidence type="ECO:0000313" key="3">
    <source>
        <dbReference type="Proteomes" id="UP000007110"/>
    </source>
</evidence>
<feature type="transmembrane region" description="Helical" evidence="1">
    <location>
        <begin position="231"/>
        <end position="250"/>
    </location>
</feature>
<dbReference type="GeneID" id="105442702"/>
<evidence type="ECO:0000256" key="1">
    <source>
        <dbReference type="SAM" id="Phobius"/>
    </source>
</evidence>
<reference evidence="2" key="2">
    <citation type="submission" date="2021-01" db="UniProtKB">
        <authorList>
            <consortium name="EnsemblMetazoa"/>
        </authorList>
    </citation>
    <scope>IDENTIFICATION</scope>
</reference>
<feature type="transmembrane region" description="Helical" evidence="1">
    <location>
        <begin position="170"/>
        <end position="189"/>
    </location>
</feature>
<keyword evidence="1" id="KW-1133">Transmembrane helix</keyword>
<dbReference type="KEGG" id="spu:105442702"/>
<feature type="transmembrane region" description="Helical" evidence="1">
    <location>
        <begin position="327"/>
        <end position="348"/>
    </location>
</feature>
<dbReference type="InParanoid" id="A0A7M7HP74"/>
<proteinExistence type="predicted"/>
<accession>A0A7M7HP74</accession>
<protein>
    <recommendedName>
        <fullName evidence="4">Gustatory receptor</fullName>
    </recommendedName>
</protein>
<feature type="transmembrane region" description="Helical" evidence="1">
    <location>
        <begin position="129"/>
        <end position="150"/>
    </location>
</feature>
<dbReference type="EnsemblMetazoa" id="XM_011675069">
    <property type="protein sequence ID" value="XP_011673371"/>
    <property type="gene ID" value="LOC105442702"/>
</dbReference>
<reference evidence="3" key="1">
    <citation type="submission" date="2015-02" db="EMBL/GenBank/DDBJ databases">
        <title>Genome sequencing for Strongylocentrotus purpuratus.</title>
        <authorList>
            <person name="Murali S."/>
            <person name="Liu Y."/>
            <person name="Vee V."/>
            <person name="English A."/>
            <person name="Wang M."/>
            <person name="Skinner E."/>
            <person name="Han Y."/>
            <person name="Muzny D.M."/>
            <person name="Worley K.C."/>
            <person name="Gibbs R.A."/>
        </authorList>
    </citation>
    <scope>NUCLEOTIDE SEQUENCE</scope>
</reference>
<dbReference type="Proteomes" id="UP000007110">
    <property type="component" value="Unassembled WGS sequence"/>
</dbReference>
<keyword evidence="3" id="KW-1185">Reference proteome</keyword>
<organism evidence="2 3">
    <name type="scientific">Strongylocentrotus purpuratus</name>
    <name type="common">Purple sea urchin</name>
    <dbReference type="NCBI Taxonomy" id="7668"/>
    <lineage>
        <taxon>Eukaryota</taxon>
        <taxon>Metazoa</taxon>
        <taxon>Echinodermata</taxon>
        <taxon>Eleutherozoa</taxon>
        <taxon>Echinozoa</taxon>
        <taxon>Echinoidea</taxon>
        <taxon>Euechinoidea</taxon>
        <taxon>Echinacea</taxon>
        <taxon>Camarodonta</taxon>
        <taxon>Echinidea</taxon>
        <taxon>Strongylocentrotidae</taxon>
        <taxon>Strongylocentrotus</taxon>
    </lineage>
</organism>
<dbReference type="RefSeq" id="XP_011673371.2">
    <property type="nucleotide sequence ID" value="XM_011675069.2"/>
</dbReference>
<keyword evidence="1" id="KW-0812">Transmembrane</keyword>
<evidence type="ECO:0008006" key="4">
    <source>
        <dbReference type="Google" id="ProtNLM"/>
    </source>
</evidence>